<dbReference type="OMA" id="MGRENAN"/>
<dbReference type="Gramene" id="CDY04272">
    <property type="protein sequence ID" value="CDY04272"/>
    <property type="gene ID" value="GSBRNA2T00118021001"/>
</dbReference>
<feature type="compositionally biased region" description="Basic and acidic residues" evidence="5">
    <location>
        <begin position="222"/>
        <end position="235"/>
    </location>
</feature>
<feature type="compositionally biased region" description="Polar residues" evidence="5">
    <location>
        <begin position="236"/>
        <end position="245"/>
    </location>
</feature>
<dbReference type="PANTHER" id="PTHR31413:SF46">
    <property type="entry name" value="NINJA-FAMILY PROTEIN AFP1"/>
    <property type="match status" value="1"/>
</dbReference>
<comment type="subcellular location">
    <subcellularLocation>
        <location evidence="1 4">Nucleus</location>
    </subcellularLocation>
</comment>
<sequence>MAEANKTSTEIARSNSCVFPRDLLQRFISNSAEGEDGDHEEEDDEEIELNLGLSLGGRFGVDKSNKLVRSSSVVVTMPLFREAHQPETTKPAETAVARPRHTGLTRTTSLPAESEEEWRKRKEMQTLRRMAAKRRRSEKLRTGGGNSTKSSEANNNPGEAATTSRRRGRPSSGLPRWSATANSGGLLRQHSAGHESLQGPLESQGGGGGGGGVGSSSSVSELETKSHQASSEEARSLPSTQQQQEAIAKPKTRLRRLSSVDMKIEPPQGKGKNEMPCVFTKGDGPNGKRVDGILYRYGNGEEVRIMCVCHGDFLSPADFVKHAGGPHVDHPLRHIVVNTSSPSNLL</sequence>
<evidence type="ECO:0000259" key="7">
    <source>
        <dbReference type="Pfam" id="PF16135"/>
    </source>
</evidence>
<dbReference type="InterPro" id="IPR032310">
    <property type="entry name" value="NLS_NINJA_AFP-like"/>
</dbReference>
<dbReference type="InterPro" id="IPR032308">
    <property type="entry name" value="TDBD"/>
</dbReference>
<name>A0A816QN40_BRANA</name>
<feature type="compositionally biased region" description="Basic and acidic residues" evidence="5">
    <location>
        <begin position="117"/>
        <end position="126"/>
    </location>
</feature>
<comment type="similarity">
    <text evidence="2 4">Belongs to the Ninja family.</text>
</comment>
<evidence type="ECO:0000313" key="8">
    <source>
        <dbReference type="EMBL" id="CAF2062008.1"/>
    </source>
</evidence>
<dbReference type="Pfam" id="PF07897">
    <property type="entry name" value="EAR"/>
    <property type="match status" value="1"/>
</dbReference>
<dbReference type="GO" id="GO:0005634">
    <property type="term" value="C:nucleus"/>
    <property type="evidence" value="ECO:0007669"/>
    <property type="project" value="UniProtKB-SubCell"/>
</dbReference>
<keyword evidence="3 4" id="KW-0539">Nucleus</keyword>
<accession>A0A816QN40</accession>
<gene>
    <name evidence="8" type="ORF">DARMORV10_C06P37090.1</name>
</gene>
<dbReference type="InterPro" id="IPR012463">
    <property type="entry name" value="Ninja_motif"/>
</dbReference>
<dbReference type="EMBL" id="HG994370">
    <property type="protein sequence ID" value="CAF2062008.1"/>
    <property type="molecule type" value="Genomic_DNA"/>
</dbReference>
<dbReference type="Pfam" id="PF16135">
    <property type="entry name" value="TDBD"/>
    <property type="match status" value="1"/>
</dbReference>
<dbReference type="AlphaFoldDB" id="A0A816QN40"/>
<evidence type="ECO:0000259" key="6">
    <source>
        <dbReference type="Pfam" id="PF07897"/>
    </source>
</evidence>
<feature type="compositionally biased region" description="Polar residues" evidence="5">
    <location>
        <begin position="147"/>
        <end position="163"/>
    </location>
</feature>
<feature type="domain" description="Ethylene-responsive binding factor-associated repression" evidence="6">
    <location>
        <begin position="42"/>
        <end position="75"/>
    </location>
</feature>
<dbReference type="PANTHER" id="PTHR31413">
    <property type="entry name" value="AFP HOMOLOG 2"/>
    <property type="match status" value="1"/>
</dbReference>
<comment type="function">
    <text evidence="4">Acts as a negative regulator of abscisic acid (ABA) response.</text>
</comment>
<dbReference type="Pfam" id="PF16136">
    <property type="entry name" value="NLS_NINJA_AFP"/>
    <property type="match status" value="1"/>
</dbReference>
<feature type="domain" description="Tify" evidence="7">
    <location>
        <begin position="304"/>
        <end position="337"/>
    </location>
</feature>
<evidence type="ECO:0000256" key="3">
    <source>
        <dbReference type="ARBA" id="ARBA00023242"/>
    </source>
</evidence>
<dbReference type="InterPro" id="IPR031307">
    <property type="entry name" value="Ninja_fam"/>
</dbReference>
<dbReference type="GO" id="GO:0007165">
    <property type="term" value="P:signal transduction"/>
    <property type="evidence" value="ECO:0007669"/>
    <property type="project" value="InterPro"/>
</dbReference>
<reference evidence="8" key="1">
    <citation type="submission" date="2021-01" db="EMBL/GenBank/DDBJ databases">
        <authorList>
            <consortium name="Genoscope - CEA"/>
            <person name="William W."/>
        </authorList>
    </citation>
    <scope>NUCLEOTIDE SEQUENCE</scope>
</reference>
<proteinExistence type="inferred from homology"/>
<dbReference type="Proteomes" id="UP001295469">
    <property type="component" value="Chromosome C06"/>
</dbReference>
<evidence type="ECO:0000256" key="5">
    <source>
        <dbReference type="SAM" id="MobiDB-lite"/>
    </source>
</evidence>
<evidence type="ECO:0000256" key="4">
    <source>
        <dbReference type="RuleBase" id="RU369029"/>
    </source>
</evidence>
<feature type="region of interest" description="Disordered" evidence="5">
    <location>
        <begin position="83"/>
        <end position="256"/>
    </location>
</feature>
<evidence type="ECO:0000256" key="1">
    <source>
        <dbReference type="ARBA" id="ARBA00004123"/>
    </source>
</evidence>
<protein>
    <recommendedName>
        <fullName evidence="4">Ninja-family protein</fullName>
    </recommendedName>
    <alternativeName>
        <fullName evidence="4">ABI-binding protein</fullName>
    </alternativeName>
</protein>
<evidence type="ECO:0000256" key="2">
    <source>
        <dbReference type="ARBA" id="ARBA00006081"/>
    </source>
</evidence>
<organism evidence="8">
    <name type="scientific">Brassica napus</name>
    <name type="common">Rape</name>
    <dbReference type="NCBI Taxonomy" id="3708"/>
    <lineage>
        <taxon>Eukaryota</taxon>
        <taxon>Viridiplantae</taxon>
        <taxon>Streptophyta</taxon>
        <taxon>Embryophyta</taxon>
        <taxon>Tracheophyta</taxon>
        <taxon>Spermatophyta</taxon>
        <taxon>Magnoliopsida</taxon>
        <taxon>eudicotyledons</taxon>
        <taxon>Gunneridae</taxon>
        <taxon>Pentapetalae</taxon>
        <taxon>rosids</taxon>
        <taxon>malvids</taxon>
        <taxon>Brassicales</taxon>
        <taxon>Brassicaceae</taxon>
        <taxon>Brassiceae</taxon>
        <taxon>Brassica</taxon>
    </lineage>
</organism>
<feature type="compositionally biased region" description="Gly residues" evidence="5">
    <location>
        <begin position="204"/>
        <end position="214"/>
    </location>
</feature>